<feature type="compositionally biased region" description="Polar residues" evidence="4">
    <location>
        <begin position="254"/>
        <end position="271"/>
    </location>
</feature>
<feature type="compositionally biased region" description="Basic and acidic residues" evidence="4">
    <location>
        <begin position="117"/>
        <end position="128"/>
    </location>
</feature>
<evidence type="ECO:0008006" key="7">
    <source>
        <dbReference type="Google" id="ProtNLM"/>
    </source>
</evidence>
<evidence type="ECO:0000313" key="5">
    <source>
        <dbReference type="EMBL" id="KIV87428.1"/>
    </source>
</evidence>
<dbReference type="GO" id="GO:0035591">
    <property type="term" value="F:signaling adaptor activity"/>
    <property type="evidence" value="ECO:0007669"/>
    <property type="project" value="TreeGrafter"/>
</dbReference>
<organism evidence="5 6">
    <name type="scientific">Exophiala sideris</name>
    <dbReference type="NCBI Taxonomy" id="1016849"/>
    <lineage>
        <taxon>Eukaryota</taxon>
        <taxon>Fungi</taxon>
        <taxon>Dikarya</taxon>
        <taxon>Ascomycota</taxon>
        <taxon>Pezizomycotina</taxon>
        <taxon>Eurotiomycetes</taxon>
        <taxon>Chaetothyriomycetidae</taxon>
        <taxon>Chaetothyriales</taxon>
        <taxon>Herpotrichiellaceae</taxon>
        <taxon>Exophiala</taxon>
    </lineage>
</organism>
<dbReference type="GO" id="GO:0061499">
    <property type="term" value="C:outer plaque of mitotic spindle pole body"/>
    <property type="evidence" value="ECO:0007669"/>
    <property type="project" value="TreeGrafter"/>
</dbReference>
<feature type="compositionally biased region" description="Polar residues" evidence="4">
    <location>
        <begin position="424"/>
        <end position="433"/>
    </location>
</feature>
<dbReference type="SMART" id="SM00365">
    <property type="entry name" value="LRR_SD22"/>
    <property type="match status" value="7"/>
</dbReference>
<evidence type="ECO:0000313" key="6">
    <source>
        <dbReference type="Proteomes" id="UP000053599"/>
    </source>
</evidence>
<feature type="compositionally biased region" description="Basic and acidic residues" evidence="4">
    <location>
        <begin position="870"/>
        <end position="880"/>
    </location>
</feature>
<dbReference type="Pfam" id="PF13855">
    <property type="entry name" value="LRR_8"/>
    <property type="match status" value="1"/>
</dbReference>
<dbReference type="HOGENOM" id="CLU_002093_0_0_1"/>
<dbReference type="EMBL" id="KN846951">
    <property type="protein sequence ID" value="KIV87428.1"/>
    <property type="molecule type" value="Genomic_DNA"/>
</dbReference>
<dbReference type="InterPro" id="IPR003591">
    <property type="entry name" value="Leu-rich_rpt_typical-subtyp"/>
</dbReference>
<feature type="compositionally biased region" description="Basic and acidic residues" evidence="4">
    <location>
        <begin position="71"/>
        <end position="81"/>
    </location>
</feature>
<keyword evidence="1" id="KW-0433">Leucine-rich repeat</keyword>
<gene>
    <name evidence="5" type="ORF">PV11_02973</name>
</gene>
<feature type="region of interest" description="Disordered" evidence="4">
    <location>
        <begin position="326"/>
        <end position="371"/>
    </location>
</feature>
<keyword evidence="3" id="KW-0175">Coiled coil</keyword>
<dbReference type="SUPFAM" id="SSF52058">
    <property type="entry name" value="L domain-like"/>
    <property type="match status" value="2"/>
</dbReference>
<feature type="region of interest" description="Disordered" evidence="4">
    <location>
        <begin position="626"/>
        <end position="682"/>
    </location>
</feature>
<dbReference type="STRING" id="1016849.A0A0D1ZKU9"/>
<sequence length="1749" mass="194522">MEPWLDSLSEDWKSEHQSSSPAPSLSSSRQSGSIALSRSQSRIPHLARNMRKESGTGSFLRHRSTKGQARVHGEPILRERSASSLNVPNSFGSVKYNSLPRRPSSAFSESQNSVQHHTLDEKPALAETPEWKRRLANGEAIASDGFDLFSPSKLQGMFKQPTSSQLNSDNDTEAVQETKPMRPFNLPPSNPFPMQYSSVRETKSRLNLDVLEEVEEEESEQHNLPNMPAGSVRTTSVGGLVRQRVASFERARETSSAQSSPRSVNESQGKSVYNARDPRWRTLSGQEELKNEFISPVTVSKQNSIRAQVLRSSDDIDIEALDSKLRQAASGTSERPTSSSSDRDVSYGASNHANGASMDEPLPDLTSLSLPDDLSMGTQDFVSHGGFINSRRGGRSNDNSFLRKSLSLSHEPSRLESHPRNSLEFRSSPPQQSRHFDDSIDHSRITASAPVTPQDTSVVHHTDVHLRPVSSGSPLKLFGNRDTYTNNKLLRILSQFEEPEESMKPSRNNVSYEEPQDNALRMSQFGQGELDEFGFEQEIPRPAPIKTASLDATSRIFKPTSASQETVGTVIQTDKSELQLPRQAAALEKERTTKRRKTLVKEQVAISNNEVEFKVTIIEDPASLAGTKRKDARPGVEGAQADPETLASRDLLKPRSARRQSTDRVEVAQGHDIVDDEEGLEEADQDLTEALAAELATFAQEAVHVHEESRKPSLATKDYMEEANKVMQFIRARGKPQPVLRDITEPEAASELNPDAILDLEIDGDSTKDSFSRPPSRDRAFKPASDRRLARHDSKTEDYLKKFQDQDGLEALASNSVFGTWAQVDNRLAVEAAEIPVPDDFQESDPPNIRIRNTNDTIRKRKHSASTVEGPRDLDYEGHFHTQPTQNSTQHSFPTSSSSTAGQKGIIACGTVSIPDRVGGMTFDHEKKMWVKKMQKDNGINTANDQTRDTLGEADPFEDIPDLSTDELEELQAKARQLQAEVKQTKELAAGTVQETTAVSRPPLGELEPEVVFERDQQQWEARDDVEEVNQNSLRSRVSEHEVMLHDGMASKPPAQLNENRKQARVVTIAFSSPVVSGINYARMSDEDFDALPREDDLPLDESQIDLDESSLNDDSPDIQPPEYLSGSLRKKQHIVVMEKDHVLKFQPRTISTIAEHDEDYPARQMSLIHANQPSQLTPAPPRSIVKLQKGAKGASILCLTPLSEFSVHQVDSAKHPDQSYVEERKHPNALRHAHGSMALAVDQLMKAITDAAPDELYWEELQKMTLPAGTVTSLHSLKEYCPALEELTVSQNQITQVGGLPRSLRVLDIHSNLLNDLTSWAHLQNLQYLDVSDNALESLEGFSSLVHLRSLKANNNRITNIDGILDLDGLLDLQLSGNELTTVDFEGSELSRLRSLDLSNNNLREVKNTGCLPQLKKLDVSSNRLQHFDTEFQGTEIILEELRLSHNELQVIGLKHMPMLRYLDIDGNQINNIHGLSTAYNLEVLSVREQAAGSQIVNLVLSTANECRTILLSSNSVANGTMKLPALPQNNLRELEIAACGITDLPEGFGNSFPNCRYLNANFNAIKDITPLRKMAHLHHLLLAKNRVKRLRRTCLVLSRLASLERIDLRDNPLTIGFYSPVSGVADSKKSLSAARYHLPEGLPKEDASWVKALDEVTGLKRRTIELLLADHCKELVELDGLTLCRKRLSSKDDTWTRLTSRGVLVKTPISVSSVPVEKPAHEVGLCPNEVMLRQETSMIMDCDVFDG</sequence>
<feature type="compositionally biased region" description="Polar residues" evidence="4">
    <location>
        <begin position="82"/>
        <end position="96"/>
    </location>
</feature>
<feature type="region of interest" description="Disordered" evidence="4">
    <location>
        <begin position="409"/>
        <end position="437"/>
    </location>
</feature>
<reference evidence="5 6" key="1">
    <citation type="submission" date="2015-01" db="EMBL/GenBank/DDBJ databases">
        <title>The Genome Sequence of Exophiala sideris CBS121828.</title>
        <authorList>
            <consortium name="The Broad Institute Genomics Platform"/>
            <person name="Cuomo C."/>
            <person name="de Hoog S."/>
            <person name="Gorbushina A."/>
            <person name="Stielow B."/>
            <person name="Teixiera M."/>
            <person name="Abouelleil A."/>
            <person name="Chapman S.B."/>
            <person name="Priest M."/>
            <person name="Young S.K."/>
            <person name="Wortman J."/>
            <person name="Nusbaum C."/>
            <person name="Birren B."/>
        </authorList>
    </citation>
    <scope>NUCLEOTIDE SEQUENCE [LARGE SCALE GENOMIC DNA]</scope>
    <source>
        <strain evidence="5 6">CBS 121828</strain>
    </source>
</reference>
<dbReference type="InterPro" id="IPR001611">
    <property type="entry name" value="Leu-rich_rpt"/>
</dbReference>
<dbReference type="GO" id="GO:1902412">
    <property type="term" value="P:regulation of mitotic cytokinesis"/>
    <property type="evidence" value="ECO:0007669"/>
    <property type="project" value="TreeGrafter"/>
</dbReference>
<dbReference type="Gene3D" id="3.80.10.10">
    <property type="entry name" value="Ribonuclease Inhibitor"/>
    <property type="match status" value="3"/>
</dbReference>
<feature type="region of interest" description="Disordered" evidence="4">
    <location>
        <begin position="213"/>
        <end position="279"/>
    </location>
</feature>
<dbReference type="Proteomes" id="UP000053599">
    <property type="component" value="Unassembled WGS sequence"/>
</dbReference>
<feature type="region of interest" description="Disordered" evidence="4">
    <location>
        <begin position="1"/>
        <end position="128"/>
    </location>
</feature>
<dbReference type="PANTHER" id="PTHR47566:SF1">
    <property type="entry name" value="PROTEIN NUD1"/>
    <property type="match status" value="1"/>
</dbReference>
<proteinExistence type="predicted"/>
<feature type="region of interest" description="Disordered" evidence="4">
    <location>
        <begin position="152"/>
        <end position="196"/>
    </location>
</feature>
<dbReference type="InterPro" id="IPR052574">
    <property type="entry name" value="CDIRP"/>
</dbReference>
<evidence type="ECO:0000256" key="2">
    <source>
        <dbReference type="ARBA" id="ARBA00022737"/>
    </source>
</evidence>
<feature type="compositionally biased region" description="Basic and acidic residues" evidence="4">
    <location>
        <begin position="411"/>
        <end position="423"/>
    </location>
</feature>
<keyword evidence="2" id="KW-0677">Repeat</keyword>
<accession>A0A0D1ZKU9</accession>
<feature type="compositionally biased region" description="Low complexity" evidence="4">
    <location>
        <begin position="330"/>
        <end position="340"/>
    </location>
</feature>
<feature type="region of interest" description="Disordered" evidence="4">
    <location>
        <begin position="860"/>
        <end position="902"/>
    </location>
</feature>
<protein>
    <recommendedName>
        <fullName evidence="7">Septation initiation network scaffold protein cdc11</fullName>
    </recommendedName>
</protein>
<evidence type="ECO:0000256" key="3">
    <source>
        <dbReference type="SAM" id="Coils"/>
    </source>
</evidence>
<evidence type="ECO:0000256" key="4">
    <source>
        <dbReference type="SAM" id="MobiDB-lite"/>
    </source>
</evidence>
<dbReference type="SMART" id="SM00369">
    <property type="entry name" value="LRR_TYP"/>
    <property type="match status" value="7"/>
</dbReference>
<dbReference type="GO" id="GO:0031028">
    <property type="term" value="P:septation initiation signaling"/>
    <property type="evidence" value="ECO:0007669"/>
    <property type="project" value="TreeGrafter"/>
</dbReference>
<evidence type="ECO:0000256" key="1">
    <source>
        <dbReference type="ARBA" id="ARBA00022614"/>
    </source>
</evidence>
<dbReference type="PANTHER" id="PTHR47566">
    <property type="match status" value="1"/>
</dbReference>
<dbReference type="OrthoDB" id="2192888at2759"/>
<dbReference type="InterPro" id="IPR032675">
    <property type="entry name" value="LRR_dom_sf"/>
</dbReference>
<feature type="compositionally biased region" description="Basic and acidic residues" evidence="4">
    <location>
        <begin position="765"/>
        <end position="793"/>
    </location>
</feature>
<feature type="compositionally biased region" description="Low complexity" evidence="4">
    <location>
        <begin position="888"/>
        <end position="900"/>
    </location>
</feature>
<feature type="region of interest" description="Disordered" evidence="4">
    <location>
        <begin position="762"/>
        <end position="793"/>
    </location>
</feature>
<feature type="coiled-coil region" evidence="3">
    <location>
        <begin position="968"/>
        <end position="995"/>
    </location>
</feature>
<feature type="compositionally biased region" description="Low complexity" evidence="4">
    <location>
        <begin position="17"/>
        <end position="39"/>
    </location>
</feature>
<name>A0A0D1ZKU9_9EURO</name>
<feature type="compositionally biased region" description="Polar residues" evidence="4">
    <location>
        <begin position="105"/>
        <end position="116"/>
    </location>
</feature>
<feature type="compositionally biased region" description="Polar residues" evidence="4">
    <location>
        <begin position="160"/>
        <end position="175"/>
    </location>
</feature>
<dbReference type="PROSITE" id="PS51450">
    <property type="entry name" value="LRR"/>
    <property type="match status" value="5"/>
</dbReference>